<dbReference type="SUPFAM" id="SSF81296">
    <property type="entry name" value="E set domains"/>
    <property type="match status" value="1"/>
</dbReference>
<dbReference type="Gene3D" id="1.20.5.190">
    <property type="match status" value="2"/>
</dbReference>
<dbReference type="GeneID" id="110254332"/>
<evidence type="ECO:0000256" key="2">
    <source>
        <dbReference type="ARBA" id="ARBA00008267"/>
    </source>
</evidence>
<evidence type="ECO:0000256" key="3">
    <source>
        <dbReference type="ARBA" id="ARBA00022737"/>
    </source>
</evidence>
<dbReference type="InterPro" id="IPR014756">
    <property type="entry name" value="Ig_E-set"/>
</dbReference>
<dbReference type="EnsemblMetazoa" id="XM_021061311.2">
    <property type="protein sequence ID" value="XP_020916970.1"/>
    <property type="gene ID" value="LOC110254332"/>
</dbReference>
<dbReference type="InterPro" id="IPR002909">
    <property type="entry name" value="IPT_dom"/>
</dbReference>
<evidence type="ECO:0000256" key="7">
    <source>
        <dbReference type="ARBA" id="ARBA00023163"/>
    </source>
</evidence>
<dbReference type="OMA" id="VQLYSNP"/>
<dbReference type="FunFam" id="2.60.40.10:FF:000089">
    <property type="entry name" value="calmodulin-binding transcription activator 2 isoform X1"/>
    <property type="match status" value="1"/>
</dbReference>
<dbReference type="GO" id="GO:0006357">
    <property type="term" value="P:regulation of transcription by RNA polymerase II"/>
    <property type="evidence" value="ECO:0007669"/>
    <property type="project" value="TreeGrafter"/>
</dbReference>
<protein>
    <recommendedName>
        <fullName evidence="11">CG-1 domain-containing protein</fullName>
    </recommendedName>
</protein>
<evidence type="ECO:0000256" key="1">
    <source>
        <dbReference type="ARBA" id="ARBA00004123"/>
    </source>
</evidence>
<accession>A0A913Y9R3</accession>
<evidence type="ECO:0000256" key="5">
    <source>
        <dbReference type="ARBA" id="ARBA00023043"/>
    </source>
</evidence>
<evidence type="ECO:0000259" key="11">
    <source>
        <dbReference type="PROSITE" id="PS51437"/>
    </source>
</evidence>
<keyword evidence="3" id="KW-0677">Repeat</keyword>
<proteinExistence type="inferred from homology"/>
<keyword evidence="5" id="KW-0040">ANK repeat</keyword>
<dbReference type="CDD" id="cd23767">
    <property type="entry name" value="IQCD"/>
    <property type="match status" value="1"/>
</dbReference>
<comment type="subcellular location">
    <subcellularLocation>
        <location evidence="1">Nucleus</location>
    </subcellularLocation>
</comment>
<comment type="subunit">
    <text evidence="9">May interact with calmodulin.</text>
</comment>
<feature type="compositionally biased region" description="Polar residues" evidence="10">
    <location>
        <begin position="770"/>
        <end position="803"/>
    </location>
</feature>
<dbReference type="CDD" id="cd00102">
    <property type="entry name" value="IPT"/>
    <property type="match status" value="1"/>
</dbReference>
<dbReference type="InterPro" id="IPR013783">
    <property type="entry name" value="Ig-like_fold"/>
</dbReference>
<dbReference type="SMART" id="SM00015">
    <property type="entry name" value="IQ"/>
    <property type="match status" value="4"/>
</dbReference>
<dbReference type="GO" id="GO:0003712">
    <property type="term" value="F:transcription coregulator activity"/>
    <property type="evidence" value="ECO:0007669"/>
    <property type="project" value="TreeGrafter"/>
</dbReference>
<dbReference type="KEGG" id="epa:110254332"/>
<evidence type="ECO:0000256" key="10">
    <source>
        <dbReference type="SAM" id="MobiDB-lite"/>
    </source>
</evidence>
<evidence type="ECO:0000256" key="9">
    <source>
        <dbReference type="ARBA" id="ARBA00029480"/>
    </source>
</evidence>
<keyword evidence="8" id="KW-0539">Nucleus</keyword>
<feature type="compositionally biased region" description="Low complexity" evidence="10">
    <location>
        <begin position="602"/>
        <end position="634"/>
    </location>
</feature>
<evidence type="ECO:0000256" key="6">
    <source>
        <dbReference type="ARBA" id="ARBA00023159"/>
    </source>
</evidence>
<dbReference type="OrthoDB" id="407555at2759"/>
<feature type="compositionally biased region" description="Low complexity" evidence="10">
    <location>
        <begin position="1275"/>
        <end position="1305"/>
    </location>
</feature>
<feature type="compositionally biased region" description="Basic and acidic residues" evidence="10">
    <location>
        <begin position="1444"/>
        <end position="1458"/>
    </location>
</feature>
<keyword evidence="6" id="KW-0010">Activator</keyword>
<dbReference type="InterPro" id="IPR036770">
    <property type="entry name" value="Ankyrin_rpt-contain_sf"/>
</dbReference>
<dbReference type="InterPro" id="IPR000048">
    <property type="entry name" value="IQ_motif_EF-hand-BS"/>
</dbReference>
<feature type="region of interest" description="Disordered" evidence="10">
    <location>
        <begin position="1439"/>
        <end position="1470"/>
    </location>
</feature>
<feature type="region of interest" description="Disordered" evidence="10">
    <location>
        <begin position="592"/>
        <end position="642"/>
    </location>
</feature>
<dbReference type="Gene3D" id="2.60.40.10">
    <property type="entry name" value="Immunoglobulins"/>
    <property type="match status" value="1"/>
</dbReference>
<evidence type="ECO:0000256" key="4">
    <source>
        <dbReference type="ARBA" id="ARBA00023015"/>
    </source>
</evidence>
<feature type="region of interest" description="Disordered" evidence="10">
    <location>
        <begin position="1158"/>
        <end position="1200"/>
    </location>
</feature>
<dbReference type="GO" id="GO:0003690">
    <property type="term" value="F:double-stranded DNA binding"/>
    <property type="evidence" value="ECO:0007669"/>
    <property type="project" value="TreeGrafter"/>
</dbReference>
<dbReference type="PROSITE" id="PS51437">
    <property type="entry name" value="CG_1"/>
    <property type="match status" value="1"/>
</dbReference>
<dbReference type="SUPFAM" id="SSF48403">
    <property type="entry name" value="Ankyrin repeat"/>
    <property type="match status" value="1"/>
</dbReference>
<feature type="region of interest" description="Disordered" evidence="10">
    <location>
        <begin position="661"/>
        <end position="686"/>
    </location>
</feature>
<keyword evidence="7" id="KW-0804">Transcription</keyword>
<dbReference type="InterPro" id="IPR005559">
    <property type="entry name" value="CG-1_dom"/>
</dbReference>
<organism evidence="12 13">
    <name type="scientific">Exaiptasia diaphana</name>
    <name type="common">Tropical sea anemone</name>
    <name type="synonym">Aiptasia pulchella</name>
    <dbReference type="NCBI Taxonomy" id="2652724"/>
    <lineage>
        <taxon>Eukaryota</taxon>
        <taxon>Metazoa</taxon>
        <taxon>Cnidaria</taxon>
        <taxon>Anthozoa</taxon>
        <taxon>Hexacorallia</taxon>
        <taxon>Actiniaria</taxon>
        <taxon>Aiptasiidae</taxon>
        <taxon>Exaiptasia</taxon>
    </lineage>
</organism>
<evidence type="ECO:0000256" key="8">
    <source>
        <dbReference type="ARBA" id="ARBA00023242"/>
    </source>
</evidence>
<name>A0A913Y9R3_EXADI</name>
<sequence>MTAVNGEVPASVATNLTDTQIVLPDKLSSIKKAETFSSLKLKWNSSEEVLSILISFEKHESWFSQKVPKRPPNGSMLLFNRQNIKDYRKDGYSWKKRTSSSSYIREDHCKLKVAGVNCLNVVYTHSAIVPTFHRRIYWLLQNPDIVLVHYLNLIDDLQEEHIHICDKQKVNILCQINSIFSGVEPNLIPKFEVTEVEEEDPSCQSTSSSSKKAQHENKQFKVTITPVNNDHLPTTIPNVIQQRVNSPYQVNLWMRNNDLSNGVNTTDSRPQPLPGNSFQGNTIPSNNQQGSLTHQNVHHGNNFQGNRFPVSSFQNNVLQTSGLQSNAFPIQAMSNLQASNAALQSLANQAIQSTVIFSPICNVPLPNQSRNSPVKSNGLITQGIDLPTSMVRFPGTVTSSLNVPIRYIQPATVIEPSKLTSSSEPATTQNVLTTSNVISQPQPVYANSVGVGSQPLLFFSSESIPAVARVASTLNVAPKTNTVECSVANTTMAENATNTSDGVNVASSNNSLSLDYQFRPVESPQTSSANGPIETSLNGSLTSVESPHRNVSQGLSEPSHSSSLQNNDVLTSCRNAVINNVTLTSGAHWHDNRSASQHAEQLSSSPSSDYGSLLSESGTRFSGSESMSSELGSNGFDGPFRLPLPVTQNSRVTQLQVNSILSSSHGTSLPVNENDGNHRDTSTPLDSNHVDMTFDFAELHSFDELDYDGLNFDLNSVLGDYFNSPEPTPVTSKESSSNTTHTALSETSVCTLSEKHGQKGMDIESEAKAETQSPSPSNRHQETPTSSSLAIPDDNTPSNSCRTPVNDIVMATSPQVLSSHGDYVNTDQQELPCDQSSTPEVSIIQEVNTAAEVNTITEINNNSTLLPAVMPGSACITDFSPEWSYPEGGVKVLVTGEWSSSEMSYTCLFDGCSVEAILVQVGVLRCYCPSHEPGLVTLQVACNGFIVSNACVFEYRAHDSPGDLNTHHEWLAMDDARFKLALLDRLERLESRLSVQTSDSNRTYSETRHQQCRSFEERILMTCRGLFEANTSSTATNLKRPYRGMTLIHLAAALGFSKLLREMAVKWQDPRTSELLRQELDPSRKDEFNCTPLMWACALGQRAAVAELLCCHANSLLVPDACGRLPLQLARDRGYFEVVDCIEEFALSSERRTLLNMCSSDEDEEETPESVPSPAHLATSNTGQQNSPSLPPNSQPMSIETSYTDRACSPMHVEEVNNGSVLLNQALVQIHEMINEAERQADLESQSLAGRLPLQLSPVQEENEVLPSPGGWGSSGSRFRSFSSASSQSSPLTPSSKSSLSPGSPAFLNSPHSSPGLPPDTKEFHEFLCSSKKLLEKNFSELTLTDREQQELYQAALIIQEAYRSYKIRRQQHDQEIQAAVLIQNHYRRYKQFLLYKKRTHAALIIQNQYRAYREHEQFKKSRRAAAIIQNQFRIYRLRRQSQKRRDEHKSKQQEARFMRQSSNRSNTSV</sequence>
<dbReference type="Pfam" id="PF03859">
    <property type="entry name" value="CG-1"/>
    <property type="match status" value="1"/>
</dbReference>
<feature type="compositionally biased region" description="Polar residues" evidence="10">
    <location>
        <begin position="661"/>
        <end position="671"/>
    </location>
</feature>
<evidence type="ECO:0000313" key="12">
    <source>
        <dbReference type="EnsemblMetazoa" id="XP_020916970.1"/>
    </source>
</evidence>
<feature type="region of interest" description="Disordered" evidence="10">
    <location>
        <begin position="725"/>
        <end position="805"/>
    </location>
</feature>
<dbReference type="Pfam" id="PF01833">
    <property type="entry name" value="TIG"/>
    <property type="match status" value="1"/>
</dbReference>
<dbReference type="PANTHER" id="PTHR23335">
    <property type="entry name" value="CALMODULIN-BINDING TRANSCRIPTION ACTIVATOR CAMTA"/>
    <property type="match status" value="1"/>
</dbReference>
<dbReference type="GO" id="GO:0005634">
    <property type="term" value="C:nucleus"/>
    <property type="evidence" value="ECO:0007669"/>
    <property type="project" value="UniProtKB-SubCell"/>
</dbReference>
<dbReference type="RefSeq" id="XP_020916970.1">
    <property type="nucleotide sequence ID" value="XM_021061311.2"/>
</dbReference>
<reference evidence="12" key="1">
    <citation type="submission" date="2022-11" db="UniProtKB">
        <authorList>
            <consortium name="EnsemblMetazoa"/>
        </authorList>
    </citation>
    <scope>IDENTIFICATION</scope>
</reference>
<dbReference type="Gene3D" id="1.25.40.20">
    <property type="entry name" value="Ankyrin repeat-containing domain"/>
    <property type="match status" value="1"/>
</dbReference>
<feature type="domain" description="CG-1" evidence="11">
    <location>
        <begin position="32"/>
        <end position="159"/>
    </location>
</feature>
<dbReference type="PROSITE" id="PS50096">
    <property type="entry name" value="IQ"/>
    <property type="match status" value="2"/>
</dbReference>
<dbReference type="SUPFAM" id="SSF52540">
    <property type="entry name" value="P-loop containing nucleoside triphosphate hydrolases"/>
    <property type="match status" value="1"/>
</dbReference>
<feature type="compositionally biased region" description="Polar residues" evidence="10">
    <location>
        <begin position="523"/>
        <end position="566"/>
    </location>
</feature>
<feature type="region of interest" description="Disordered" evidence="10">
    <location>
        <begin position="1259"/>
        <end position="1321"/>
    </location>
</feature>
<dbReference type="Proteomes" id="UP000887567">
    <property type="component" value="Unplaced"/>
</dbReference>
<comment type="similarity">
    <text evidence="2">Belongs to the CAMTA family.</text>
</comment>
<evidence type="ECO:0000313" key="13">
    <source>
        <dbReference type="Proteomes" id="UP000887567"/>
    </source>
</evidence>
<dbReference type="SMART" id="SM01076">
    <property type="entry name" value="CG-1"/>
    <property type="match status" value="1"/>
</dbReference>
<feature type="region of interest" description="Disordered" evidence="10">
    <location>
        <begin position="521"/>
        <end position="566"/>
    </location>
</feature>
<keyword evidence="4" id="KW-0805">Transcription regulation</keyword>
<feature type="compositionally biased region" description="Basic and acidic residues" evidence="10">
    <location>
        <begin position="753"/>
        <end position="769"/>
    </location>
</feature>
<dbReference type="InterPro" id="IPR027417">
    <property type="entry name" value="P-loop_NTPase"/>
</dbReference>
<dbReference type="PANTHER" id="PTHR23335:SF1">
    <property type="entry name" value="CALMODULIN-BINDING TRANSCRIPTION ACTIVATOR, ISOFORM F"/>
    <property type="match status" value="1"/>
</dbReference>
<keyword evidence="13" id="KW-1185">Reference proteome</keyword>
<feature type="compositionally biased region" description="Polar residues" evidence="10">
    <location>
        <begin position="729"/>
        <end position="751"/>
    </location>
</feature>
<feature type="compositionally biased region" description="Polar residues" evidence="10">
    <location>
        <begin position="1460"/>
        <end position="1470"/>
    </location>
</feature>